<feature type="domain" description="Glucose-6-phosphate dehydrogenase C-terminal" evidence="9">
    <location>
        <begin position="206"/>
        <end position="511"/>
    </location>
</feature>
<evidence type="ECO:0000256" key="7">
    <source>
        <dbReference type="HAMAP-Rule" id="MF_00966"/>
    </source>
</evidence>
<evidence type="ECO:0000256" key="1">
    <source>
        <dbReference type="ARBA" id="ARBA00004937"/>
    </source>
</evidence>
<comment type="caution">
    <text evidence="7">Lacks conserved residue(s) required for the propagation of feature annotation.</text>
</comment>
<dbReference type="PANTHER" id="PTHR23429:SF0">
    <property type="entry name" value="GLUCOSE-6-PHOSPHATE 1-DEHYDROGENASE"/>
    <property type="match status" value="1"/>
</dbReference>
<feature type="binding site" evidence="7">
    <location>
        <position position="194"/>
    </location>
    <ligand>
        <name>substrate</name>
    </ligand>
</feature>
<dbReference type="InterPro" id="IPR022675">
    <property type="entry name" value="G6P_DH_C"/>
</dbReference>
<dbReference type="SUPFAM" id="SSF55347">
    <property type="entry name" value="Glyceraldehyde-3-phosphate dehydrogenase-like, C-terminal domain"/>
    <property type="match status" value="1"/>
</dbReference>
<dbReference type="InterPro" id="IPR019796">
    <property type="entry name" value="G6P_DH_AS"/>
</dbReference>
<evidence type="ECO:0000313" key="11">
    <source>
        <dbReference type="Proteomes" id="UP000263642"/>
    </source>
</evidence>
<evidence type="ECO:0000259" key="8">
    <source>
        <dbReference type="Pfam" id="PF00479"/>
    </source>
</evidence>
<feature type="binding site" evidence="7">
    <location>
        <position position="357"/>
    </location>
    <ligand>
        <name>substrate</name>
    </ligand>
</feature>
<organism evidence="10 11">
    <name type="scientific">Gimesia maris</name>
    <dbReference type="NCBI Taxonomy" id="122"/>
    <lineage>
        <taxon>Bacteria</taxon>
        <taxon>Pseudomonadati</taxon>
        <taxon>Planctomycetota</taxon>
        <taxon>Planctomycetia</taxon>
        <taxon>Planctomycetales</taxon>
        <taxon>Planctomycetaceae</taxon>
        <taxon>Gimesia</taxon>
    </lineage>
</organism>
<feature type="binding site" evidence="7">
    <location>
        <position position="198"/>
    </location>
    <ligand>
        <name>substrate</name>
    </ligand>
</feature>
<comment type="pathway">
    <text evidence="1 7">Carbohydrate degradation; pentose phosphate pathway; D-ribulose 5-phosphate from D-glucose 6-phosphate (oxidative stage): step 1/3.</text>
</comment>
<comment type="caution">
    <text evidence="10">The sequence shown here is derived from an EMBL/GenBank/DDBJ whole genome shotgun (WGS) entry which is preliminary data.</text>
</comment>
<gene>
    <name evidence="7 10" type="primary">zwf</name>
    <name evidence="10" type="ORF">DIT97_19650</name>
</gene>
<dbReference type="Proteomes" id="UP000263642">
    <property type="component" value="Unassembled WGS sequence"/>
</dbReference>
<name>A0A3D3RAK2_9PLAN</name>
<proteinExistence type="inferred from homology"/>
<feature type="active site" description="Proton acceptor" evidence="7">
    <location>
        <position position="257"/>
    </location>
</feature>
<protein>
    <recommendedName>
        <fullName evidence="7">Glucose-6-phosphate 1-dehydrogenase</fullName>
        <shortName evidence="7">G6PD</shortName>
        <ecNumber evidence="7">1.1.1.49</ecNumber>
    </recommendedName>
</protein>
<evidence type="ECO:0000313" key="10">
    <source>
        <dbReference type="EMBL" id="HCO25128.1"/>
    </source>
</evidence>
<dbReference type="AlphaFoldDB" id="A0A3D3RAK2"/>
<dbReference type="GO" id="GO:0004345">
    <property type="term" value="F:glucose-6-phosphate dehydrogenase activity"/>
    <property type="evidence" value="ECO:0007669"/>
    <property type="project" value="UniProtKB-UniRule"/>
</dbReference>
<accession>A0A3D3RAK2</accession>
<dbReference type="PANTHER" id="PTHR23429">
    <property type="entry name" value="GLUCOSE-6-PHOSPHATE 1-DEHYDROGENASE G6PD"/>
    <property type="match status" value="1"/>
</dbReference>
<evidence type="ECO:0000256" key="2">
    <source>
        <dbReference type="ARBA" id="ARBA00009975"/>
    </source>
</evidence>
<evidence type="ECO:0000259" key="9">
    <source>
        <dbReference type="Pfam" id="PF02781"/>
    </source>
</evidence>
<dbReference type="Pfam" id="PF02781">
    <property type="entry name" value="G6PD_C"/>
    <property type="match status" value="1"/>
</dbReference>
<dbReference type="GO" id="GO:0009051">
    <property type="term" value="P:pentose-phosphate shunt, oxidative branch"/>
    <property type="evidence" value="ECO:0007669"/>
    <property type="project" value="TreeGrafter"/>
</dbReference>
<feature type="binding site" evidence="7">
    <location>
        <position position="232"/>
    </location>
    <ligand>
        <name>substrate</name>
    </ligand>
</feature>
<dbReference type="UniPathway" id="UPA00115">
    <property type="reaction ID" value="UER00408"/>
</dbReference>
<dbReference type="HAMAP" id="MF_00966">
    <property type="entry name" value="G6PD"/>
    <property type="match status" value="1"/>
</dbReference>
<evidence type="ECO:0000256" key="3">
    <source>
        <dbReference type="ARBA" id="ARBA00022526"/>
    </source>
</evidence>
<dbReference type="NCBIfam" id="TIGR00871">
    <property type="entry name" value="zwf"/>
    <property type="match status" value="1"/>
</dbReference>
<dbReference type="GO" id="GO:0050661">
    <property type="term" value="F:NADP binding"/>
    <property type="evidence" value="ECO:0007669"/>
    <property type="project" value="UniProtKB-UniRule"/>
</dbReference>
<feature type="binding site" evidence="7">
    <location>
        <begin position="96"/>
        <end position="97"/>
    </location>
    <ligand>
        <name>NADP(+)</name>
        <dbReference type="ChEBI" id="CHEBI:58349"/>
    </ligand>
</feature>
<keyword evidence="5 7" id="KW-0560">Oxidoreductase</keyword>
<dbReference type="SUPFAM" id="SSF51735">
    <property type="entry name" value="NAD(P)-binding Rossmann-fold domains"/>
    <property type="match status" value="1"/>
</dbReference>
<comment type="similarity">
    <text evidence="2 7">Belongs to the glucose-6-phosphate dehydrogenase family.</text>
</comment>
<dbReference type="Gene3D" id="3.40.50.720">
    <property type="entry name" value="NAD(P)-binding Rossmann-like Domain"/>
    <property type="match status" value="1"/>
</dbReference>
<dbReference type="PRINTS" id="PR00079">
    <property type="entry name" value="G6PDHDRGNASE"/>
</dbReference>
<feature type="domain" description="Glucose-6-phosphate dehydrogenase NAD-binding" evidence="8">
    <location>
        <begin position="17"/>
        <end position="203"/>
    </location>
</feature>
<evidence type="ECO:0000256" key="6">
    <source>
        <dbReference type="ARBA" id="ARBA00023277"/>
    </source>
</evidence>
<dbReference type="InterPro" id="IPR036291">
    <property type="entry name" value="NAD(P)-bd_dom_sf"/>
</dbReference>
<comment type="function">
    <text evidence="7">Catalyzes the oxidation of glucose 6-phosphate to 6-phosphogluconolactone.</text>
</comment>
<feature type="binding site" evidence="7">
    <location>
        <position position="252"/>
    </location>
    <ligand>
        <name>substrate</name>
    </ligand>
</feature>
<dbReference type="EC" id="1.1.1.49" evidence="7"/>
<dbReference type="EMBL" id="DQAY01000118">
    <property type="protein sequence ID" value="HCO25128.1"/>
    <property type="molecule type" value="Genomic_DNA"/>
</dbReference>
<dbReference type="Gene3D" id="3.30.360.10">
    <property type="entry name" value="Dihydrodipicolinate Reductase, domain 2"/>
    <property type="match status" value="1"/>
</dbReference>
<dbReference type="InterPro" id="IPR001282">
    <property type="entry name" value="G6P_DH"/>
</dbReference>
<keyword evidence="4 7" id="KW-0521">NADP</keyword>
<dbReference type="PIRSF" id="PIRSF000110">
    <property type="entry name" value="G6PD"/>
    <property type="match status" value="1"/>
</dbReference>
<feature type="binding site" evidence="7">
    <location>
        <position position="53"/>
    </location>
    <ligand>
        <name>NADP(+)</name>
        <dbReference type="ChEBI" id="CHEBI:58349"/>
    </ligand>
</feature>
<dbReference type="GO" id="GO:0005829">
    <property type="term" value="C:cytosol"/>
    <property type="evidence" value="ECO:0007669"/>
    <property type="project" value="TreeGrafter"/>
</dbReference>
<dbReference type="Pfam" id="PF00479">
    <property type="entry name" value="G6PD_N"/>
    <property type="match status" value="1"/>
</dbReference>
<dbReference type="PROSITE" id="PS00069">
    <property type="entry name" value="G6P_DEHYDROGENASE"/>
    <property type="match status" value="1"/>
</dbReference>
<feature type="binding site" evidence="7">
    <location>
        <position position="164"/>
    </location>
    <ligand>
        <name>NADP(+)</name>
        <dbReference type="ChEBI" id="CHEBI:58349"/>
    </ligand>
</feature>
<sequence>MANSSSASDLTTATILIFGASGDLTARKLIPALYDLWSEGFLSEELPIIGLARRSKTDEQFRNEQRESVAQFTRTGTVSDEKWATFSKRLYYREVDITDKSDHVSLKSTIETVERETVGDVISKRVAYLATAPSLFYPAVQALSRAEMIPRNTDDQWLRVVIEKPFGHDLTSAQKLSQELSELLSEDQIYRIDHYLGKETVQNILLFRLSNSIFEPLLNRNHVDHVQITVAESQGIEHGRGGYYDRSGALRDVLQNHVLQLLCLIAMEPPALFSGEEIRDEKLKVLKTLTPGTKGPISEWAVAGQYPAGQSQNQAVPGYREEERVPADSQRETFVAMEVLVENWRWEGVPFYLRTGKRLPERVSEIAIQFKHPPMNLFTTVECDGDICSMVERKPNELIFRIQPKESISMKFSTKRPGMQYQIQPVTMDFAFEDAYHTSLPEAYERLLMDVLRGDSTLFTRSDELEAAWKFVTPVLEQWEKPEHTPEPYYAGTWGPAGAINLLEKSKRRWRTPSTSKKL</sequence>
<reference evidence="10 11" key="1">
    <citation type="journal article" date="2018" name="Nat. Biotechnol.">
        <title>A standardized bacterial taxonomy based on genome phylogeny substantially revises the tree of life.</title>
        <authorList>
            <person name="Parks D.H."/>
            <person name="Chuvochina M."/>
            <person name="Waite D.W."/>
            <person name="Rinke C."/>
            <person name="Skarshewski A."/>
            <person name="Chaumeil P.A."/>
            <person name="Hugenholtz P."/>
        </authorList>
    </citation>
    <scope>NUCLEOTIDE SEQUENCE [LARGE SCALE GENOMIC DNA]</scope>
    <source>
        <strain evidence="10">UBA9375</strain>
    </source>
</reference>
<evidence type="ECO:0000256" key="4">
    <source>
        <dbReference type="ARBA" id="ARBA00022857"/>
    </source>
</evidence>
<comment type="catalytic activity">
    <reaction evidence="7">
        <text>D-glucose 6-phosphate + NADP(+) = 6-phospho-D-glucono-1,5-lactone + NADPH + H(+)</text>
        <dbReference type="Rhea" id="RHEA:15841"/>
        <dbReference type="ChEBI" id="CHEBI:15378"/>
        <dbReference type="ChEBI" id="CHEBI:57783"/>
        <dbReference type="ChEBI" id="CHEBI:57955"/>
        <dbReference type="ChEBI" id="CHEBI:58349"/>
        <dbReference type="ChEBI" id="CHEBI:61548"/>
        <dbReference type="EC" id="1.1.1.49"/>
    </reaction>
</comment>
<dbReference type="InterPro" id="IPR022674">
    <property type="entry name" value="G6P_DH_NAD-bd"/>
</dbReference>
<evidence type="ECO:0000256" key="5">
    <source>
        <dbReference type="ARBA" id="ARBA00023002"/>
    </source>
</evidence>
<keyword evidence="3 7" id="KW-0313">Glucose metabolism</keyword>
<keyword evidence="6 7" id="KW-0119">Carbohydrate metabolism</keyword>
<dbReference type="GO" id="GO:0006006">
    <property type="term" value="P:glucose metabolic process"/>
    <property type="evidence" value="ECO:0007669"/>
    <property type="project" value="UniProtKB-KW"/>
</dbReference>